<evidence type="ECO:0000259" key="8">
    <source>
        <dbReference type="Pfam" id="PF00857"/>
    </source>
</evidence>
<keyword evidence="4 9" id="KW-0378">Hydrolase</keyword>
<evidence type="ECO:0000256" key="3">
    <source>
        <dbReference type="ARBA" id="ARBA00022723"/>
    </source>
</evidence>
<dbReference type="InterPro" id="IPR036380">
    <property type="entry name" value="Isochorismatase-like_sf"/>
</dbReference>
<dbReference type="EMBL" id="MLJW01002407">
    <property type="protein sequence ID" value="OIQ74720.1"/>
    <property type="molecule type" value="Genomic_DNA"/>
</dbReference>
<evidence type="ECO:0000256" key="2">
    <source>
        <dbReference type="ARBA" id="ARBA00022642"/>
    </source>
</evidence>
<dbReference type="Gene3D" id="3.40.50.850">
    <property type="entry name" value="Isochorismatase-like"/>
    <property type="match status" value="1"/>
</dbReference>
<dbReference type="PANTHER" id="PTHR11080:SF2">
    <property type="entry name" value="LD05707P"/>
    <property type="match status" value="1"/>
</dbReference>
<dbReference type="AlphaFoldDB" id="A0A1J5PV27"/>
<organism evidence="9">
    <name type="scientific">mine drainage metagenome</name>
    <dbReference type="NCBI Taxonomy" id="410659"/>
    <lineage>
        <taxon>unclassified sequences</taxon>
        <taxon>metagenomes</taxon>
        <taxon>ecological metagenomes</taxon>
    </lineage>
</organism>
<evidence type="ECO:0000256" key="7">
    <source>
        <dbReference type="ARBA" id="ARBA00043224"/>
    </source>
</evidence>
<dbReference type="GO" id="GO:0046872">
    <property type="term" value="F:metal ion binding"/>
    <property type="evidence" value="ECO:0007669"/>
    <property type="project" value="UniProtKB-KW"/>
</dbReference>
<proteinExistence type="inferred from homology"/>
<protein>
    <recommendedName>
        <fullName evidence="6">nicotinamidase</fullName>
        <ecNumber evidence="6">3.5.1.19</ecNumber>
    </recommendedName>
    <alternativeName>
        <fullName evidence="7">Nicotinamide deamidase</fullName>
    </alternativeName>
</protein>
<dbReference type="InterPro" id="IPR052347">
    <property type="entry name" value="Isochorismatase_Nicotinamidase"/>
</dbReference>
<dbReference type="GO" id="GO:0019363">
    <property type="term" value="P:pyridine nucleotide biosynthetic process"/>
    <property type="evidence" value="ECO:0007669"/>
    <property type="project" value="UniProtKB-KW"/>
</dbReference>
<evidence type="ECO:0000256" key="4">
    <source>
        <dbReference type="ARBA" id="ARBA00022801"/>
    </source>
</evidence>
<name>A0A1J5PV27_9ZZZZ</name>
<evidence type="ECO:0000313" key="9">
    <source>
        <dbReference type="EMBL" id="OIQ74720.1"/>
    </source>
</evidence>
<sequence>MDANLEPAQSGDALLVVDMQRDFMPGGSLAVPDAQGLVAPLNRWLRRFAADALPVCASRDWHPPHHASFIAAGGPWPAHCVAGTDGAAFAAGLALPADAFIASKGTRVDADSYSAFGDTALDAELRGLAVRRLCVGGVATEFCVLYTVLDALRLGYAVLLLGDSIAALDEVAGAQALRAMRDAGAALWEPPR</sequence>
<comment type="similarity">
    <text evidence="1">Belongs to the isochorismatase family.</text>
</comment>
<reference evidence="9" key="1">
    <citation type="submission" date="2016-10" db="EMBL/GenBank/DDBJ databases">
        <title>Sequence of Gallionella enrichment culture.</title>
        <authorList>
            <person name="Poehlein A."/>
            <person name="Muehling M."/>
            <person name="Daniel R."/>
        </authorList>
    </citation>
    <scope>NUCLEOTIDE SEQUENCE</scope>
</reference>
<gene>
    <name evidence="9" type="primary">rutB_7</name>
    <name evidence="9" type="ORF">GALL_436220</name>
</gene>
<accession>A0A1J5PV27</accession>
<dbReference type="GO" id="GO:0008936">
    <property type="term" value="F:nicotinamidase activity"/>
    <property type="evidence" value="ECO:0007669"/>
    <property type="project" value="UniProtKB-EC"/>
</dbReference>
<dbReference type="SUPFAM" id="SSF52499">
    <property type="entry name" value="Isochorismatase-like hydrolases"/>
    <property type="match status" value="1"/>
</dbReference>
<dbReference type="Pfam" id="PF00857">
    <property type="entry name" value="Isochorismatase"/>
    <property type="match status" value="1"/>
</dbReference>
<dbReference type="EC" id="3.5.1.19" evidence="6"/>
<dbReference type="PANTHER" id="PTHR11080">
    <property type="entry name" value="PYRAZINAMIDASE/NICOTINAMIDASE"/>
    <property type="match status" value="1"/>
</dbReference>
<dbReference type="InterPro" id="IPR000868">
    <property type="entry name" value="Isochorismatase-like_dom"/>
</dbReference>
<comment type="caution">
    <text evidence="9">The sequence shown here is derived from an EMBL/GenBank/DDBJ whole genome shotgun (WGS) entry which is preliminary data.</text>
</comment>
<comment type="pathway">
    <text evidence="5">Cofactor biosynthesis; nicotinate biosynthesis; nicotinate from nicotinamide: step 1/1.</text>
</comment>
<keyword evidence="2" id="KW-0662">Pyridine nucleotide biosynthesis</keyword>
<evidence type="ECO:0000256" key="5">
    <source>
        <dbReference type="ARBA" id="ARBA00037900"/>
    </source>
</evidence>
<keyword evidence="3" id="KW-0479">Metal-binding</keyword>
<evidence type="ECO:0000256" key="6">
    <source>
        <dbReference type="ARBA" id="ARBA00039017"/>
    </source>
</evidence>
<evidence type="ECO:0000256" key="1">
    <source>
        <dbReference type="ARBA" id="ARBA00006336"/>
    </source>
</evidence>
<feature type="domain" description="Isochorismatase-like" evidence="8">
    <location>
        <begin position="13"/>
        <end position="187"/>
    </location>
</feature>